<reference evidence="6 7" key="1">
    <citation type="journal article" date="2018" name="Nat. Ecol. Evol.">
        <title>Genomic signatures of mitonuclear coevolution across populations of Tigriopus californicus.</title>
        <authorList>
            <person name="Barreto F.S."/>
            <person name="Watson E.T."/>
            <person name="Lima T.G."/>
            <person name="Willett C.S."/>
            <person name="Edmands S."/>
            <person name="Li W."/>
            <person name="Burton R.S."/>
        </authorList>
    </citation>
    <scope>NUCLEOTIDE SEQUENCE [LARGE SCALE GENOMIC DNA]</scope>
    <source>
        <strain evidence="6 7">San Diego</strain>
    </source>
</reference>
<dbReference type="CDD" id="cd08674">
    <property type="entry name" value="Cdt1_m"/>
    <property type="match status" value="1"/>
</dbReference>
<dbReference type="GO" id="GO:0003677">
    <property type="term" value="F:DNA binding"/>
    <property type="evidence" value="ECO:0007669"/>
    <property type="project" value="InterPro"/>
</dbReference>
<evidence type="ECO:0000256" key="4">
    <source>
        <dbReference type="SAM" id="MobiDB-lite"/>
    </source>
</evidence>
<dbReference type="STRING" id="6832.A0A553P641"/>
<dbReference type="PANTHER" id="PTHR28637:SF1">
    <property type="entry name" value="DNA REPLICATION FACTOR CDT1"/>
    <property type="match status" value="1"/>
</dbReference>
<dbReference type="GO" id="GO:0030174">
    <property type="term" value="P:regulation of DNA-templated DNA replication initiation"/>
    <property type="evidence" value="ECO:0007669"/>
    <property type="project" value="InterPro"/>
</dbReference>
<feature type="region of interest" description="Disordered" evidence="4">
    <location>
        <begin position="57"/>
        <end position="124"/>
    </location>
</feature>
<feature type="region of interest" description="Disordered" evidence="4">
    <location>
        <begin position="18"/>
        <end position="42"/>
    </location>
</feature>
<organism evidence="6 7">
    <name type="scientific">Tigriopus californicus</name>
    <name type="common">Marine copepod</name>
    <dbReference type="NCBI Taxonomy" id="6832"/>
    <lineage>
        <taxon>Eukaryota</taxon>
        <taxon>Metazoa</taxon>
        <taxon>Ecdysozoa</taxon>
        <taxon>Arthropoda</taxon>
        <taxon>Crustacea</taxon>
        <taxon>Multicrustacea</taxon>
        <taxon>Hexanauplia</taxon>
        <taxon>Copepoda</taxon>
        <taxon>Harpacticoida</taxon>
        <taxon>Harpacticidae</taxon>
        <taxon>Tigriopus</taxon>
    </lineage>
</organism>
<dbReference type="GO" id="GO:0005634">
    <property type="term" value="C:nucleus"/>
    <property type="evidence" value="ECO:0007669"/>
    <property type="project" value="TreeGrafter"/>
</dbReference>
<accession>A0A553P641</accession>
<dbReference type="GO" id="GO:0071163">
    <property type="term" value="P:DNA replication preinitiation complex assembly"/>
    <property type="evidence" value="ECO:0007669"/>
    <property type="project" value="InterPro"/>
</dbReference>
<evidence type="ECO:0000256" key="3">
    <source>
        <dbReference type="SAM" id="Coils"/>
    </source>
</evidence>
<dbReference type="Gene3D" id="1.10.10.1420">
    <property type="entry name" value="DNA replication factor Cdt1, C-terminal WH domain"/>
    <property type="match status" value="1"/>
</dbReference>
<evidence type="ECO:0000256" key="1">
    <source>
        <dbReference type="ARBA" id="ARBA00008356"/>
    </source>
</evidence>
<dbReference type="AlphaFoldDB" id="A0A553P641"/>
<proteinExistence type="inferred from homology"/>
<keyword evidence="3" id="KW-0175">Coiled coil</keyword>
<dbReference type="Pfam" id="PF16679">
    <property type="entry name" value="CDT1_C"/>
    <property type="match status" value="1"/>
</dbReference>
<dbReference type="InterPro" id="IPR036390">
    <property type="entry name" value="WH_DNA-bd_sf"/>
</dbReference>
<dbReference type="PANTHER" id="PTHR28637">
    <property type="entry name" value="DNA REPLICATION FACTOR CDT1"/>
    <property type="match status" value="1"/>
</dbReference>
<name>A0A553P641_TIGCA</name>
<protein>
    <recommendedName>
        <fullName evidence="5">CDT1 Geminin-binding domain-containing protein</fullName>
    </recommendedName>
</protein>
<comment type="caution">
    <text evidence="6">The sequence shown here is derived from an EMBL/GenBank/DDBJ whole genome shotgun (WGS) entry which is preliminary data.</text>
</comment>
<comment type="similarity">
    <text evidence="1">Belongs to the Cdt1 family.</text>
</comment>
<dbReference type="GO" id="GO:0000278">
    <property type="term" value="P:mitotic cell cycle"/>
    <property type="evidence" value="ECO:0007669"/>
    <property type="project" value="TreeGrafter"/>
</dbReference>
<feature type="compositionally biased region" description="Low complexity" evidence="4">
    <location>
        <begin position="30"/>
        <end position="42"/>
    </location>
</feature>
<evidence type="ECO:0000256" key="2">
    <source>
        <dbReference type="ARBA" id="ARBA00023306"/>
    </source>
</evidence>
<sequence>MSRQATLDTFFAVRKRPSDLQPAKKRKITPDITPTSSPSTQIKSTFQPLLTTESVTSVRDDHLFPQTPSSGRDKVVESTRSHKRDAFGLAKQQPDQTPPSNAPIQGVEGEKEVSKFSLGSSEPRAKKRLDYGKCVKSKTVGFVKKGPLSPQKLPPPIFNVKFQKKGTLSPQKKKSIDNLNEVSQTLSEAKKQLQKLTPDEIKAKLSKVGRLADLKDKMAKLNNFKIPPQSPIKSSLPPKLTQDSISLDLRVPNRHPTSPSKAFKSPVKVASPRKTAILDRSEDMDVDLPIPSSYRFLSEVFRTLDHIVSIKFNRKEVIKVQDLKSSVQSALKRNFSENYLKQIKCVFPQAFKFVWEQMIGKYGLKKEDYELHMFPNINYLADLHNEASASDSTVQYERACFTPLTPKILVERRNLFKKLLISMVKDHHKAFLASLNPPLSVENDKLRRWHKDFEVESCPDVDMAELPSKPNVVKVAKAHDILHAKRDLFGINAKLANALQEQADRDKAEEEKVKEEQEEKPIVKKGLEGLPPALLEKIMKREKAKQIRDMVENSSDRKDSEMLEDLVMVGPMIINCYKSEKQRQNKAALEINDFVKFVADAYGRKSPREMENLVRYLLKVAPEFFQTLFLRKTEYFKMKAGCPDLNNLVTKIKNLLEEKNKVQ</sequence>
<evidence type="ECO:0000313" key="7">
    <source>
        <dbReference type="Proteomes" id="UP000318571"/>
    </source>
</evidence>
<evidence type="ECO:0000259" key="5">
    <source>
        <dbReference type="SMART" id="SM01075"/>
    </source>
</evidence>
<keyword evidence="7" id="KW-1185">Reference proteome</keyword>
<dbReference type="SMART" id="SM01075">
    <property type="entry name" value="CDT1"/>
    <property type="match status" value="1"/>
</dbReference>
<dbReference type="InterPro" id="IPR014939">
    <property type="entry name" value="CDT1_Gemini-bd-like"/>
</dbReference>
<feature type="coiled-coil region" evidence="3">
    <location>
        <begin position="491"/>
        <end position="520"/>
    </location>
</feature>
<dbReference type="InterPro" id="IPR032054">
    <property type="entry name" value="Cdt1_C"/>
</dbReference>
<dbReference type="GO" id="GO:0000076">
    <property type="term" value="P:DNA replication checkpoint signaling"/>
    <property type="evidence" value="ECO:0007669"/>
    <property type="project" value="TreeGrafter"/>
</dbReference>
<dbReference type="Pfam" id="PF08839">
    <property type="entry name" value="CDT1"/>
    <property type="match status" value="1"/>
</dbReference>
<dbReference type="GO" id="GO:0070182">
    <property type="term" value="F:DNA polymerase binding"/>
    <property type="evidence" value="ECO:0007669"/>
    <property type="project" value="TreeGrafter"/>
</dbReference>
<dbReference type="Proteomes" id="UP000318571">
    <property type="component" value="Chromosome 3"/>
</dbReference>
<gene>
    <name evidence="6" type="ORF">TCAL_02208</name>
</gene>
<dbReference type="InterPro" id="IPR045173">
    <property type="entry name" value="Cdt1"/>
</dbReference>
<feature type="domain" description="CDT1 Geminin-binding" evidence="5">
    <location>
        <begin position="290"/>
        <end position="468"/>
    </location>
</feature>
<evidence type="ECO:0000313" key="6">
    <source>
        <dbReference type="EMBL" id="TRY73156.1"/>
    </source>
</evidence>
<feature type="compositionally biased region" description="Basic and acidic residues" evidence="4">
    <location>
        <begin position="71"/>
        <end position="86"/>
    </location>
</feature>
<dbReference type="InterPro" id="IPR038090">
    <property type="entry name" value="Cdt1_C_WH_dom_sf"/>
</dbReference>
<dbReference type="EMBL" id="VCGU01000007">
    <property type="protein sequence ID" value="TRY73156.1"/>
    <property type="molecule type" value="Genomic_DNA"/>
</dbReference>
<dbReference type="SUPFAM" id="SSF46785">
    <property type="entry name" value="Winged helix' DNA-binding domain"/>
    <property type="match status" value="1"/>
</dbReference>
<dbReference type="OMA" id="GMRTPTK"/>
<dbReference type="OrthoDB" id="341730at2759"/>
<keyword evidence="2" id="KW-0131">Cell cycle</keyword>